<keyword evidence="1" id="KW-0732">Signal</keyword>
<comment type="caution">
    <text evidence="2">The sequence shown here is derived from an EMBL/GenBank/DDBJ whole genome shotgun (WGS) entry which is preliminary data.</text>
</comment>
<organism evidence="2 3">
    <name type="scientific">Muricoccus pecuniae</name>
    <dbReference type="NCBI Taxonomy" id="693023"/>
    <lineage>
        <taxon>Bacteria</taxon>
        <taxon>Pseudomonadati</taxon>
        <taxon>Pseudomonadota</taxon>
        <taxon>Alphaproteobacteria</taxon>
        <taxon>Acetobacterales</taxon>
        <taxon>Roseomonadaceae</taxon>
        <taxon>Muricoccus</taxon>
    </lineage>
</organism>
<proteinExistence type="predicted"/>
<dbReference type="InterPro" id="IPR006311">
    <property type="entry name" value="TAT_signal"/>
</dbReference>
<protein>
    <submittedName>
        <fullName evidence="2">Uncharacterized protein</fullName>
    </submittedName>
</protein>
<sequence length="111" mass="12020">MPSPFSIRRAALAAAVLVGGLAGAMAVPSAEAAPLATLPGAGAALQEVQYYYGPPRHYAPPRYYAPPPPPPPGYYRRHWRRPPPPPGYYGYAPPPPRYYAPPPGVGLYFRY</sequence>
<feature type="signal peptide" evidence="1">
    <location>
        <begin position="1"/>
        <end position="32"/>
    </location>
</feature>
<gene>
    <name evidence="2" type="ORF">FHS87_000941</name>
</gene>
<evidence type="ECO:0000313" key="2">
    <source>
        <dbReference type="EMBL" id="MBB5692922.1"/>
    </source>
</evidence>
<feature type="chain" id="PRO_5032528078" evidence="1">
    <location>
        <begin position="33"/>
        <end position="111"/>
    </location>
</feature>
<dbReference type="PROSITE" id="PS51318">
    <property type="entry name" value="TAT"/>
    <property type="match status" value="1"/>
</dbReference>
<evidence type="ECO:0000256" key="1">
    <source>
        <dbReference type="SAM" id="SignalP"/>
    </source>
</evidence>
<dbReference type="AlphaFoldDB" id="A0A840YEJ4"/>
<dbReference type="Proteomes" id="UP000580654">
    <property type="component" value="Unassembled WGS sequence"/>
</dbReference>
<accession>A0A840YEJ4</accession>
<evidence type="ECO:0000313" key="3">
    <source>
        <dbReference type="Proteomes" id="UP000580654"/>
    </source>
</evidence>
<keyword evidence="3" id="KW-1185">Reference proteome</keyword>
<name>A0A840YEJ4_9PROT</name>
<reference evidence="2 3" key="1">
    <citation type="submission" date="2020-08" db="EMBL/GenBank/DDBJ databases">
        <title>Genomic Encyclopedia of Type Strains, Phase IV (KMG-IV): sequencing the most valuable type-strain genomes for metagenomic binning, comparative biology and taxonomic classification.</title>
        <authorList>
            <person name="Goeker M."/>
        </authorList>
    </citation>
    <scope>NUCLEOTIDE SEQUENCE [LARGE SCALE GENOMIC DNA]</scope>
    <source>
        <strain evidence="2 3">DSM 25622</strain>
    </source>
</reference>
<dbReference type="EMBL" id="JACIJD010000003">
    <property type="protein sequence ID" value="MBB5692922.1"/>
    <property type="molecule type" value="Genomic_DNA"/>
</dbReference>